<sequence length="103" mass="9952">MRSGPMTVPFVLAFSASCSTNATLAPRPALNAGSMAARVTAGAAPGFPATAGPAPVTTTPTPTAAAVAAAAQRGKGPMLRDIDDSILSGGGRTPETLYGGAAP</sequence>
<dbReference type="Proteomes" id="UP001501470">
    <property type="component" value="Unassembled WGS sequence"/>
</dbReference>
<name>A0ABN1ZSU2_9ACTN</name>
<comment type="caution">
    <text evidence="3">The sequence shown here is derived from an EMBL/GenBank/DDBJ whole genome shotgun (WGS) entry which is preliminary data.</text>
</comment>
<feature type="region of interest" description="Disordered" evidence="1">
    <location>
        <begin position="71"/>
        <end position="103"/>
    </location>
</feature>
<gene>
    <name evidence="3" type="ORF">GCM10009827_016200</name>
</gene>
<dbReference type="PROSITE" id="PS51257">
    <property type="entry name" value="PROKAR_LIPOPROTEIN"/>
    <property type="match status" value="1"/>
</dbReference>
<accession>A0ABN1ZSU2</accession>
<dbReference type="EMBL" id="BAAAQD010000002">
    <property type="protein sequence ID" value="GAA1503798.1"/>
    <property type="molecule type" value="Genomic_DNA"/>
</dbReference>
<proteinExistence type="predicted"/>
<evidence type="ECO:0000256" key="1">
    <source>
        <dbReference type="SAM" id="MobiDB-lite"/>
    </source>
</evidence>
<keyword evidence="4" id="KW-1185">Reference proteome</keyword>
<feature type="chain" id="PRO_5045902558" evidence="2">
    <location>
        <begin position="25"/>
        <end position="103"/>
    </location>
</feature>
<protein>
    <submittedName>
        <fullName evidence="3">Uncharacterized protein</fullName>
    </submittedName>
</protein>
<feature type="signal peptide" evidence="2">
    <location>
        <begin position="1"/>
        <end position="24"/>
    </location>
</feature>
<keyword evidence="2" id="KW-0732">Signal</keyword>
<organism evidence="3 4">
    <name type="scientific">Dactylosporangium maewongense</name>
    <dbReference type="NCBI Taxonomy" id="634393"/>
    <lineage>
        <taxon>Bacteria</taxon>
        <taxon>Bacillati</taxon>
        <taxon>Actinomycetota</taxon>
        <taxon>Actinomycetes</taxon>
        <taxon>Micromonosporales</taxon>
        <taxon>Micromonosporaceae</taxon>
        <taxon>Dactylosporangium</taxon>
    </lineage>
</organism>
<evidence type="ECO:0000256" key="2">
    <source>
        <dbReference type="SAM" id="SignalP"/>
    </source>
</evidence>
<reference evidence="3 4" key="1">
    <citation type="journal article" date="2019" name="Int. J. Syst. Evol. Microbiol.">
        <title>The Global Catalogue of Microorganisms (GCM) 10K type strain sequencing project: providing services to taxonomists for standard genome sequencing and annotation.</title>
        <authorList>
            <consortium name="The Broad Institute Genomics Platform"/>
            <consortium name="The Broad Institute Genome Sequencing Center for Infectious Disease"/>
            <person name="Wu L."/>
            <person name="Ma J."/>
        </authorList>
    </citation>
    <scope>NUCLEOTIDE SEQUENCE [LARGE SCALE GENOMIC DNA]</scope>
    <source>
        <strain evidence="3 4">JCM 15933</strain>
    </source>
</reference>
<evidence type="ECO:0000313" key="4">
    <source>
        <dbReference type="Proteomes" id="UP001501470"/>
    </source>
</evidence>
<evidence type="ECO:0000313" key="3">
    <source>
        <dbReference type="EMBL" id="GAA1503798.1"/>
    </source>
</evidence>